<evidence type="ECO:0000256" key="3">
    <source>
        <dbReference type="ARBA" id="ARBA00022692"/>
    </source>
</evidence>
<protein>
    <submittedName>
        <fullName evidence="8">Uncharacterized protein</fullName>
    </submittedName>
</protein>
<dbReference type="InterPro" id="IPR018456">
    <property type="entry name" value="PTR2_symporter_CS"/>
</dbReference>
<reference evidence="8 9" key="1">
    <citation type="submission" date="2017-08" db="EMBL/GenBank/DDBJ databases">
        <title>Infants hospitalized years apart are colonized by the same room-sourced microbial strains.</title>
        <authorList>
            <person name="Brooks B."/>
            <person name="Olm M.R."/>
            <person name="Firek B.A."/>
            <person name="Baker R."/>
            <person name="Thomas B.C."/>
            <person name="Morowitz M.J."/>
            <person name="Banfield J.F."/>
        </authorList>
    </citation>
    <scope>NUCLEOTIDE SEQUENCE [LARGE SCALE GENOMIC DNA]</scope>
    <source>
        <strain evidence="8">S2_003_000_R2_14</strain>
    </source>
</reference>
<feature type="non-terminal residue" evidence="8">
    <location>
        <position position="233"/>
    </location>
</feature>
<keyword evidence="4 7" id="KW-1133">Transmembrane helix</keyword>
<dbReference type="Gene3D" id="1.20.1250.20">
    <property type="entry name" value="MFS general substrate transporter like domains"/>
    <property type="match status" value="1"/>
</dbReference>
<dbReference type="InterPro" id="IPR036259">
    <property type="entry name" value="MFS_trans_sf"/>
</dbReference>
<dbReference type="GO" id="GO:0016020">
    <property type="term" value="C:membrane"/>
    <property type="evidence" value="ECO:0007669"/>
    <property type="project" value="UniProtKB-SubCell"/>
</dbReference>
<sequence length="233" mass="25540">MIGLALSAGVSSLHPHGSDPPTSHQKAFFWGFMYLVAVGTGGIKPNVSTFGADQFNENDPEERKLIPRFYNYFYFFVNIGALVASTGLVILQTDVSWMAGFLIPAVSFFFAITIFISFTPVYRHKPPGGSPLVRWFRTTVGAIAHARRPMPEDPSELHEVEGFWSIVRGQQKLELTEVLSGLNKAAVRQPEDVAADGGAPKSGGVTSAKKDRWLVTVTEVEEVKCVVRMLPIA</sequence>
<evidence type="ECO:0000256" key="7">
    <source>
        <dbReference type="SAM" id="Phobius"/>
    </source>
</evidence>
<keyword evidence="6" id="KW-0813">Transport</keyword>
<dbReference type="InterPro" id="IPR000109">
    <property type="entry name" value="POT_fam"/>
</dbReference>
<dbReference type="GO" id="GO:0006857">
    <property type="term" value="P:oligopeptide transport"/>
    <property type="evidence" value="ECO:0007669"/>
    <property type="project" value="InterPro"/>
</dbReference>
<evidence type="ECO:0000256" key="5">
    <source>
        <dbReference type="ARBA" id="ARBA00023136"/>
    </source>
</evidence>
<accession>A0A2W5U012</accession>
<dbReference type="AlphaFoldDB" id="A0A2W5U012"/>
<keyword evidence="5 7" id="KW-0472">Membrane</keyword>
<dbReference type="GO" id="GO:0022857">
    <property type="term" value="F:transmembrane transporter activity"/>
    <property type="evidence" value="ECO:0007669"/>
    <property type="project" value="InterPro"/>
</dbReference>
<proteinExistence type="inferred from homology"/>
<dbReference type="PANTHER" id="PTHR11654">
    <property type="entry name" value="OLIGOPEPTIDE TRANSPORTER-RELATED"/>
    <property type="match status" value="1"/>
</dbReference>
<dbReference type="Pfam" id="PF00854">
    <property type="entry name" value="PTR2"/>
    <property type="match status" value="1"/>
</dbReference>
<name>A0A2W5U012_9BACT</name>
<gene>
    <name evidence="8" type="ORF">DI536_37445</name>
</gene>
<keyword evidence="3 6" id="KW-0812">Transmembrane</keyword>
<evidence type="ECO:0000256" key="4">
    <source>
        <dbReference type="ARBA" id="ARBA00022989"/>
    </source>
</evidence>
<organism evidence="8 9">
    <name type="scientific">Archangium gephyra</name>
    <dbReference type="NCBI Taxonomy" id="48"/>
    <lineage>
        <taxon>Bacteria</taxon>
        <taxon>Pseudomonadati</taxon>
        <taxon>Myxococcota</taxon>
        <taxon>Myxococcia</taxon>
        <taxon>Myxococcales</taxon>
        <taxon>Cystobacterineae</taxon>
        <taxon>Archangiaceae</taxon>
        <taxon>Archangium</taxon>
    </lineage>
</organism>
<feature type="transmembrane region" description="Helical" evidence="7">
    <location>
        <begin position="72"/>
        <end position="91"/>
    </location>
</feature>
<comment type="similarity">
    <text evidence="2 6">Belongs to the major facilitator superfamily. Proton-dependent oligopeptide transporter (POT/PTR) (TC 2.A.17) family.</text>
</comment>
<dbReference type="EMBL" id="QFQP01000249">
    <property type="protein sequence ID" value="PZR01888.1"/>
    <property type="molecule type" value="Genomic_DNA"/>
</dbReference>
<evidence type="ECO:0000256" key="6">
    <source>
        <dbReference type="RuleBase" id="RU003755"/>
    </source>
</evidence>
<feature type="transmembrane region" description="Helical" evidence="7">
    <location>
        <begin position="27"/>
        <end position="43"/>
    </location>
</feature>
<feature type="transmembrane region" description="Helical" evidence="7">
    <location>
        <begin position="97"/>
        <end position="118"/>
    </location>
</feature>
<comment type="subcellular location">
    <subcellularLocation>
        <location evidence="1 6">Membrane</location>
        <topology evidence="1 6">Multi-pass membrane protein</topology>
    </subcellularLocation>
</comment>
<evidence type="ECO:0000313" key="8">
    <source>
        <dbReference type="EMBL" id="PZR01888.1"/>
    </source>
</evidence>
<evidence type="ECO:0000256" key="2">
    <source>
        <dbReference type="ARBA" id="ARBA00005982"/>
    </source>
</evidence>
<dbReference type="SUPFAM" id="SSF103473">
    <property type="entry name" value="MFS general substrate transporter"/>
    <property type="match status" value="1"/>
</dbReference>
<evidence type="ECO:0000256" key="1">
    <source>
        <dbReference type="ARBA" id="ARBA00004141"/>
    </source>
</evidence>
<dbReference type="Proteomes" id="UP000249061">
    <property type="component" value="Unassembled WGS sequence"/>
</dbReference>
<dbReference type="PROSITE" id="PS01023">
    <property type="entry name" value="PTR2_2"/>
    <property type="match status" value="1"/>
</dbReference>
<comment type="caution">
    <text evidence="8">The sequence shown here is derived from an EMBL/GenBank/DDBJ whole genome shotgun (WGS) entry which is preliminary data.</text>
</comment>
<evidence type="ECO:0000313" key="9">
    <source>
        <dbReference type="Proteomes" id="UP000249061"/>
    </source>
</evidence>